<name>A0ABN0Y1A1_9ACTN</name>
<sequence>MRRYRHEPRTGRAGFSVQLASANPDFFFHADLTLAWEEISPTPTHHDPQAVACDYVRGVAESVANKRPLNQAEIVEHRVNTLLGVPRDLKDETVRIAWGHAQIMADSADIADAIAERRRQRESRLKTEEQEREIARVEAFRYRVLSDPGMALAHSFMNNPGSFDEGAITRIEILARKAAVYDPQNAWVAIAHILQEFISELSPDARTEMISALPWWFARYRKSEFTQRLRKEMELRNIPLHLDETEES</sequence>
<comment type="caution">
    <text evidence="1">The sequence shown here is derived from an EMBL/GenBank/DDBJ whole genome shotgun (WGS) entry which is preliminary data.</text>
</comment>
<gene>
    <name evidence="1" type="ORF">GCM10010319_67910</name>
</gene>
<evidence type="ECO:0000313" key="2">
    <source>
        <dbReference type="Proteomes" id="UP001500063"/>
    </source>
</evidence>
<dbReference type="RefSeq" id="WP_344124108.1">
    <property type="nucleotide sequence ID" value="NZ_BAAABW010000040.1"/>
</dbReference>
<reference evidence="1 2" key="1">
    <citation type="journal article" date="2019" name="Int. J. Syst. Evol. Microbiol.">
        <title>The Global Catalogue of Microorganisms (GCM) 10K type strain sequencing project: providing services to taxonomists for standard genome sequencing and annotation.</title>
        <authorList>
            <consortium name="The Broad Institute Genomics Platform"/>
            <consortium name="The Broad Institute Genome Sequencing Center for Infectious Disease"/>
            <person name="Wu L."/>
            <person name="Ma J."/>
        </authorList>
    </citation>
    <scope>NUCLEOTIDE SEQUENCE [LARGE SCALE GENOMIC DNA]</scope>
    <source>
        <strain evidence="1 2">JCM 4565</strain>
    </source>
</reference>
<protein>
    <submittedName>
        <fullName evidence="1">Uncharacterized protein</fullName>
    </submittedName>
</protein>
<accession>A0ABN0Y1A1</accession>
<evidence type="ECO:0000313" key="1">
    <source>
        <dbReference type="EMBL" id="GAA0379792.1"/>
    </source>
</evidence>
<dbReference type="EMBL" id="BAAABW010000040">
    <property type="protein sequence ID" value="GAA0379792.1"/>
    <property type="molecule type" value="Genomic_DNA"/>
</dbReference>
<organism evidence="1 2">
    <name type="scientific">Streptomyces blastmyceticus</name>
    <dbReference type="NCBI Taxonomy" id="68180"/>
    <lineage>
        <taxon>Bacteria</taxon>
        <taxon>Bacillati</taxon>
        <taxon>Actinomycetota</taxon>
        <taxon>Actinomycetes</taxon>
        <taxon>Kitasatosporales</taxon>
        <taxon>Streptomycetaceae</taxon>
        <taxon>Streptomyces</taxon>
    </lineage>
</organism>
<keyword evidence="2" id="KW-1185">Reference proteome</keyword>
<dbReference type="Proteomes" id="UP001500063">
    <property type="component" value="Unassembled WGS sequence"/>
</dbReference>
<proteinExistence type="predicted"/>